<dbReference type="PANTHER" id="PTHR23244:SF471">
    <property type="entry name" value="GUANINE NUCLEOTIDE-BINDING PROTEIN SUBUNIT BETA 1-RELATED"/>
    <property type="match status" value="1"/>
</dbReference>
<dbReference type="Proteomes" id="UP000789508">
    <property type="component" value="Unassembled WGS sequence"/>
</dbReference>
<evidence type="ECO:0000313" key="4">
    <source>
        <dbReference type="Proteomes" id="UP000789508"/>
    </source>
</evidence>
<evidence type="ECO:0000256" key="1">
    <source>
        <dbReference type="SAM" id="MobiDB-lite"/>
    </source>
</evidence>
<dbReference type="EMBL" id="CAJVPS010009533">
    <property type="protein sequence ID" value="CAG8650947.1"/>
    <property type="molecule type" value="Genomic_DNA"/>
</dbReference>
<dbReference type="InterPro" id="IPR015915">
    <property type="entry name" value="Kelch-typ_b-propeller"/>
</dbReference>
<feature type="compositionally biased region" description="Low complexity" evidence="1">
    <location>
        <begin position="210"/>
        <end position="230"/>
    </location>
</feature>
<gene>
    <name evidence="3" type="ORF">ALEPTO_LOCUS10006</name>
</gene>
<evidence type="ECO:0000256" key="2">
    <source>
        <dbReference type="SAM" id="Phobius"/>
    </source>
</evidence>
<dbReference type="AlphaFoldDB" id="A0A9N9DTZ5"/>
<evidence type="ECO:0000313" key="3">
    <source>
        <dbReference type="EMBL" id="CAG8650947.1"/>
    </source>
</evidence>
<dbReference type="SUPFAM" id="SSF117281">
    <property type="entry name" value="Kelch motif"/>
    <property type="match status" value="1"/>
</dbReference>
<keyword evidence="2" id="KW-1133">Transmembrane helix</keyword>
<feature type="region of interest" description="Disordered" evidence="1">
    <location>
        <begin position="270"/>
        <end position="297"/>
    </location>
</feature>
<dbReference type="Gene3D" id="2.120.10.80">
    <property type="entry name" value="Kelch-type beta propeller"/>
    <property type="match status" value="1"/>
</dbReference>
<sequence>MVVYNTNTKSQESDIHIKVENAKLPFRGFTATYIQDYNITIYIGGNSSDGNLIPMNQIWTLDISTNSLSLKTTPNTSNIVGRYGHSACLVQNKIIVYGGKSEQPLDSNNALIILEINENNYNWLLMKLSQDDQSIITPYYHTATIINDTYMIVAFGKDDNSTDTMMRSNANTKRQTSASNTNSISIIKIDVDGYTYKRVESFDEEEKPESTVNPTTSTPNSSTNAHSSNKSSKKRTDKIVGGVIGGILGVALLSGLVFFFYRRNKERKSNSLNELTRQSLTQQSLIPPAPSSRSIPQMNNLSIQPLQTEKSAPVLLIPPLTNLNISKLSSVESRQPLDSSSSGPSLLSIPLISTSPFYRHDE</sequence>
<reference evidence="3" key="1">
    <citation type="submission" date="2021-06" db="EMBL/GenBank/DDBJ databases">
        <authorList>
            <person name="Kallberg Y."/>
            <person name="Tangrot J."/>
            <person name="Rosling A."/>
        </authorList>
    </citation>
    <scope>NUCLEOTIDE SEQUENCE</scope>
    <source>
        <strain evidence="3">FL130A</strain>
    </source>
</reference>
<proteinExistence type="predicted"/>
<keyword evidence="2" id="KW-0812">Transmembrane</keyword>
<feature type="region of interest" description="Disordered" evidence="1">
    <location>
        <begin position="201"/>
        <end position="235"/>
    </location>
</feature>
<organism evidence="3 4">
    <name type="scientific">Ambispora leptoticha</name>
    <dbReference type="NCBI Taxonomy" id="144679"/>
    <lineage>
        <taxon>Eukaryota</taxon>
        <taxon>Fungi</taxon>
        <taxon>Fungi incertae sedis</taxon>
        <taxon>Mucoromycota</taxon>
        <taxon>Glomeromycotina</taxon>
        <taxon>Glomeromycetes</taxon>
        <taxon>Archaeosporales</taxon>
        <taxon>Ambisporaceae</taxon>
        <taxon>Ambispora</taxon>
    </lineage>
</organism>
<protein>
    <submittedName>
        <fullName evidence="3">6364_t:CDS:1</fullName>
    </submittedName>
</protein>
<name>A0A9N9DTZ5_9GLOM</name>
<keyword evidence="2" id="KW-0472">Membrane</keyword>
<accession>A0A9N9DTZ5</accession>
<dbReference type="PANTHER" id="PTHR23244">
    <property type="entry name" value="KELCH REPEAT DOMAIN"/>
    <property type="match status" value="1"/>
</dbReference>
<keyword evidence="4" id="KW-1185">Reference proteome</keyword>
<dbReference type="Pfam" id="PF24681">
    <property type="entry name" value="Kelch_KLHDC2_KLHL20_DRC7"/>
    <property type="match status" value="1"/>
</dbReference>
<dbReference type="OrthoDB" id="289745at2759"/>
<feature type="transmembrane region" description="Helical" evidence="2">
    <location>
        <begin position="239"/>
        <end position="261"/>
    </location>
</feature>
<comment type="caution">
    <text evidence="3">The sequence shown here is derived from an EMBL/GenBank/DDBJ whole genome shotgun (WGS) entry which is preliminary data.</text>
</comment>